<reference evidence="1" key="2">
    <citation type="submission" date="2020-09" db="EMBL/GenBank/DDBJ databases">
        <authorList>
            <person name="Sun Q."/>
            <person name="Ohkuma M."/>
        </authorList>
    </citation>
    <scope>NUCLEOTIDE SEQUENCE</scope>
    <source>
        <strain evidence="1">JCM 4477</strain>
    </source>
</reference>
<proteinExistence type="predicted"/>
<keyword evidence="2" id="KW-1185">Reference proteome</keyword>
<comment type="caution">
    <text evidence="1">The sequence shown here is derived from an EMBL/GenBank/DDBJ whole genome shotgun (WGS) entry which is preliminary data.</text>
</comment>
<dbReference type="AlphaFoldDB" id="A0A919ABD2"/>
<evidence type="ECO:0000313" key="2">
    <source>
        <dbReference type="Proteomes" id="UP000630718"/>
    </source>
</evidence>
<reference evidence="1" key="1">
    <citation type="journal article" date="2014" name="Int. J. Syst. Evol. Microbiol.">
        <title>Complete genome sequence of Corynebacterium casei LMG S-19264T (=DSM 44701T), isolated from a smear-ripened cheese.</title>
        <authorList>
            <consortium name="US DOE Joint Genome Institute (JGI-PGF)"/>
            <person name="Walter F."/>
            <person name="Albersmeier A."/>
            <person name="Kalinowski J."/>
            <person name="Ruckert C."/>
        </authorList>
    </citation>
    <scope>NUCLEOTIDE SEQUENCE</scope>
    <source>
        <strain evidence="1">JCM 4477</strain>
    </source>
</reference>
<protein>
    <submittedName>
        <fullName evidence="1">Uncharacterized protein</fullName>
    </submittedName>
</protein>
<dbReference type="EMBL" id="BNBI01000004">
    <property type="protein sequence ID" value="GHE97137.1"/>
    <property type="molecule type" value="Genomic_DNA"/>
</dbReference>
<dbReference type="Proteomes" id="UP000630718">
    <property type="component" value="Unassembled WGS sequence"/>
</dbReference>
<name>A0A919ABD2_9ACTN</name>
<organism evidence="1 2">
    <name type="scientific">Streptomyces fumanus</name>
    <dbReference type="NCBI Taxonomy" id="67302"/>
    <lineage>
        <taxon>Bacteria</taxon>
        <taxon>Bacillati</taxon>
        <taxon>Actinomycetota</taxon>
        <taxon>Actinomycetes</taxon>
        <taxon>Kitasatosporales</taxon>
        <taxon>Streptomycetaceae</taxon>
        <taxon>Streptomyces</taxon>
    </lineage>
</organism>
<evidence type="ECO:0000313" key="1">
    <source>
        <dbReference type="EMBL" id="GHE97137.1"/>
    </source>
</evidence>
<sequence>MPLDHPDDLDVPEHHALHTLVLVHHATDLRTGRTIVSMRILLKEIRIHLIAHTADTLGGWMW</sequence>
<accession>A0A919ABD2</accession>
<gene>
    <name evidence="1" type="ORF">GCM10018772_21640</name>
</gene>